<evidence type="ECO:0000256" key="2">
    <source>
        <dbReference type="ARBA" id="ARBA00012417"/>
    </source>
</evidence>
<evidence type="ECO:0000259" key="9">
    <source>
        <dbReference type="Pfam" id="PF00136"/>
    </source>
</evidence>
<dbReference type="RefSeq" id="YP_009639989.1">
    <property type="nucleotide sequence ID" value="NC_011335.1"/>
</dbReference>
<comment type="catalytic activity">
    <reaction evidence="8">
        <text>DNA(n) + a 2'-deoxyribonucleoside 5'-triphosphate = DNA(n+1) + diphosphate</text>
        <dbReference type="Rhea" id="RHEA:22508"/>
        <dbReference type="Rhea" id="RHEA-COMP:17339"/>
        <dbReference type="Rhea" id="RHEA-COMP:17340"/>
        <dbReference type="ChEBI" id="CHEBI:33019"/>
        <dbReference type="ChEBI" id="CHEBI:61560"/>
        <dbReference type="ChEBI" id="CHEBI:173112"/>
        <dbReference type="EC" id="2.7.7.7"/>
    </reaction>
</comment>
<dbReference type="InterPro" id="IPR006133">
    <property type="entry name" value="DNA-dir_DNA_pol_B_exonuc"/>
</dbReference>
<dbReference type="Gene3D" id="3.90.1600.10">
    <property type="entry name" value="Palm domain of DNA polymerase"/>
    <property type="match status" value="1"/>
</dbReference>
<dbReference type="EMBL" id="CU469068">
    <property type="protein sequence ID" value="CCA61358.1"/>
    <property type="molecule type" value="Genomic_DNA"/>
</dbReference>
<evidence type="ECO:0000313" key="12">
    <source>
        <dbReference type="Proteomes" id="UP000203898"/>
    </source>
</evidence>
<evidence type="ECO:0000313" key="11">
    <source>
        <dbReference type="EMBL" id="CCA61358.1"/>
    </source>
</evidence>
<keyword evidence="12" id="KW-1185">Reference proteome</keyword>
<dbReference type="EC" id="2.7.7.7" evidence="2"/>
<dbReference type="Gene3D" id="1.10.132.60">
    <property type="entry name" value="DNA polymerase family B, C-terminal domain"/>
    <property type="match status" value="1"/>
</dbReference>
<keyword evidence="5" id="KW-0239">DNA-directed DNA polymerase</keyword>
<evidence type="ECO:0000256" key="5">
    <source>
        <dbReference type="ARBA" id="ARBA00022932"/>
    </source>
</evidence>
<dbReference type="Pfam" id="PF00136">
    <property type="entry name" value="DNA_pol_B"/>
    <property type="match status" value="1"/>
</dbReference>
<dbReference type="KEGG" id="vg:26683665"/>
<evidence type="ECO:0000256" key="6">
    <source>
        <dbReference type="ARBA" id="ARBA00023109"/>
    </source>
</evidence>
<accession>F2NYT0</accession>
<dbReference type="GO" id="GO:0000166">
    <property type="term" value="F:nucleotide binding"/>
    <property type="evidence" value="ECO:0007669"/>
    <property type="project" value="InterPro"/>
</dbReference>
<dbReference type="GO" id="GO:0039693">
    <property type="term" value="P:viral DNA genome replication"/>
    <property type="evidence" value="ECO:0007669"/>
    <property type="project" value="UniProtKB-KW"/>
</dbReference>
<dbReference type="InterPro" id="IPR036397">
    <property type="entry name" value="RNaseH_sf"/>
</dbReference>
<sequence>MSKRIEIFSYYWKTREVTDPGNFHTQLRIYGIDRDGRNTCVLVDDCKTRLIVEFTDFDYLVNNFKNIKHQLEEFIFNRRDKTTVKLVYKSKLYGAYRTDSGDVKKFPYVEVVFSSRIGMLSFKKKVTEHAPSMFKEEVKFHQCSVGTEILFMIERDCDASGWLNISNAECSNEKLTLCENEYRCKSADISRSDRVDPVDVKIMAWDIEARCKNIGKDPGSDSTDCVYQISCVFWYKDRISNHLLTLGPCSVVENATLTVVDSERDLIVAFAKLIQKEQPNIITGWNIFTFDFKFMINRAERNMCMHEFTNFGMVDEEGQITTVKWSSKAFSATNVQYVDVEGVLCIDLIEVVRKDYKLDSYSLNNVSKHFLKNEKDDMNFQDIMKAIISHESGSADAANQFAKLGHYCVQDSRLVLDLFLHLQTWLSLSEMSKTTSTPIMMVHLNGQQKKFYNQVLRYCWYNDILVESNAYQSKATDRYTGAYVFDPVPGLYEYVVPLDFASLYPSIMIAYNLDYSTIVMPDSNVPEEHTVKMEWEDHCGCEHDPLVVQKRVLETLIETTHDKARKREFSKKRAEIIKKINKKPICQPNSFRFIKQEVYGKGVLPTIIQTLLDARKSVRAQMKNERDPNIIAILNQRQLSYKVSANSMYGATGVRAGALPFMPIAMCVTFTGRQSIIKASNIIKSLGGTIVYGDTDSNYITFDDISGDHKDKCEKIWTRALETADQISCHYPKPMKIEFEETIYYKFMILTKKRYMYYSCKRTGEISKKIGQKGVLLARRDHSQFVKQNYETTVMNVFASKSKEDVISDVFEMGLSCMRRQLDDGVFRITKAVNDYDECRPAFDEESGKWKMGAYAVPAPLEDMTEADHIAVCIGRLPAQVQLEVRMVANGFEKPEGARMEYIVLNKRNTKKQCDKIEHINEYRNNRRVYDVDYMYYISHLVDPLEQIFSSIFKTEKFVEKSLKVFEYKNKNVEEIKKIFAPKFIVK</sequence>
<feature type="domain" description="DNA-directed DNA polymerase family B multifunctional" evidence="9">
    <location>
        <begin position="439"/>
        <end position="952"/>
    </location>
</feature>
<dbReference type="InterPro" id="IPR006172">
    <property type="entry name" value="DNA-dir_DNA_pol_B"/>
</dbReference>
<dbReference type="GO" id="GO:0003677">
    <property type="term" value="F:DNA binding"/>
    <property type="evidence" value="ECO:0007669"/>
    <property type="project" value="UniProtKB-KW"/>
</dbReference>
<protein>
    <recommendedName>
        <fullName evidence="2">DNA-directed DNA polymerase</fullName>
        <ecNumber evidence="2">2.7.7.7</ecNumber>
    </recommendedName>
</protein>
<dbReference type="PANTHER" id="PTHR10322">
    <property type="entry name" value="DNA POLYMERASE CATALYTIC SUBUNIT"/>
    <property type="match status" value="1"/>
</dbReference>
<dbReference type="GeneID" id="26683665"/>
<evidence type="ECO:0000256" key="7">
    <source>
        <dbReference type="ARBA" id="ARBA00023125"/>
    </source>
</evidence>
<dbReference type="GO" id="GO:0006261">
    <property type="term" value="P:DNA-templated DNA replication"/>
    <property type="evidence" value="ECO:0007669"/>
    <property type="project" value="TreeGrafter"/>
</dbReference>
<comment type="similarity">
    <text evidence="1">Belongs to the DNA polymerase type-B family.</text>
</comment>
<dbReference type="GO" id="GO:0003887">
    <property type="term" value="F:DNA-directed DNA polymerase activity"/>
    <property type="evidence" value="ECO:0007669"/>
    <property type="project" value="UniProtKB-KW"/>
</dbReference>
<dbReference type="InterPro" id="IPR042087">
    <property type="entry name" value="DNA_pol_B_thumb"/>
</dbReference>
<dbReference type="PRINTS" id="PR00106">
    <property type="entry name" value="DNAPOLB"/>
</dbReference>
<name>F2NYT0_9VIRU</name>
<keyword evidence="7" id="KW-0238">DNA-binding</keyword>
<keyword evidence="4" id="KW-0548">Nucleotidyltransferase</keyword>
<keyword evidence="6" id="KW-1194">Viral DNA replication</keyword>
<dbReference type="SUPFAM" id="SSF56672">
    <property type="entry name" value="DNA/RNA polymerases"/>
    <property type="match status" value="1"/>
</dbReference>
<evidence type="ECO:0000256" key="8">
    <source>
        <dbReference type="ARBA" id="ARBA00049244"/>
    </source>
</evidence>
<dbReference type="Gene3D" id="1.10.287.690">
    <property type="entry name" value="Helix hairpin bin"/>
    <property type="match status" value="1"/>
</dbReference>
<keyword evidence="6" id="KW-0235">DNA replication</keyword>
<proteinExistence type="inferred from homology"/>
<feature type="domain" description="DNA-directed DNA polymerase family B exonuclease" evidence="10">
    <location>
        <begin position="149"/>
        <end position="366"/>
    </location>
</feature>
<dbReference type="Gene3D" id="3.30.420.10">
    <property type="entry name" value="Ribonuclease H-like superfamily/Ribonuclease H"/>
    <property type="match status" value="1"/>
</dbReference>
<dbReference type="InterPro" id="IPR043502">
    <property type="entry name" value="DNA/RNA_pol_sf"/>
</dbReference>
<dbReference type="Proteomes" id="UP000203898">
    <property type="component" value="Segment"/>
</dbReference>
<evidence type="ECO:0000259" key="10">
    <source>
        <dbReference type="Pfam" id="PF03104"/>
    </source>
</evidence>
<keyword evidence="3" id="KW-0808">Transferase</keyword>
<dbReference type="SMART" id="SM00486">
    <property type="entry name" value="POLBc"/>
    <property type="match status" value="1"/>
</dbReference>
<evidence type="ECO:0000256" key="3">
    <source>
        <dbReference type="ARBA" id="ARBA00022679"/>
    </source>
</evidence>
<dbReference type="Pfam" id="PF03104">
    <property type="entry name" value="DNA_pol_B_exo1"/>
    <property type="match status" value="1"/>
</dbReference>
<dbReference type="InterPro" id="IPR006134">
    <property type="entry name" value="DNA-dir_DNA_pol_B_multi_dom"/>
</dbReference>
<dbReference type="InterPro" id="IPR023211">
    <property type="entry name" value="DNA_pol_palm_dom_sf"/>
</dbReference>
<dbReference type="PANTHER" id="PTHR10322:SF23">
    <property type="entry name" value="DNA POLYMERASE DELTA CATALYTIC SUBUNIT"/>
    <property type="match status" value="1"/>
</dbReference>
<dbReference type="OrthoDB" id="165at10239"/>
<reference evidence="11 12" key="1">
    <citation type="journal article" date="2009" name="PLoS ONE">
        <title>Symbiotic virus at the evolutionary intersection of three types of large DNA viruses; iridoviruses, ascoviruses, and ichnoviruses.</title>
        <authorList>
            <person name="Bigot Y."/>
            <person name="Renault S."/>
            <person name="Nicolas J."/>
            <person name="Moundras C."/>
            <person name="Demattei M.V."/>
            <person name="Samain S."/>
            <person name="Bideshi D.K."/>
            <person name="Federici B.A."/>
        </authorList>
    </citation>
    <scope>NUCLEOTIDE SEQUENCE [LARGE SCALE GENOMIC DNA]</scope>
</reference>
<evidence type="ECO:0000256" key="4">
    <source>
        <dbReference type="ARBA" id="ARBA00022695"/>
    </source>
</evidence>
<dbReference type="InterPro" id="IPR050240">
    <property type="entry name" value="DNA_pol_type-B"/>
</dbReference>
<evidence type="ECO:0000256" key="1">
    <source>
        <dbReference type="ARBA" id="ARBA00005755"/>
    </source>
</evidence>
<dbReference type="SUPFAM" id="SSF53098">
    <property type="entry name" value="Ribonuclease H-like"/>
    <property type="match status" value="1"/>
</dbReference>
<dbReference type="InterPro" id="IPR012337">
    <property type="entry name" value="RNaseH-like_sf"/>
</dbReference>
<organism evidence="11 12">
    <name type="scientific">Diadromus pulchellus ascovirus 4a</name>
    <dbReference type="NCBI Taxonomy" id="158683"/>
    <lineage>
        <taxon>Viruses</taxon>
        <taxon>Varidnaviria</taxon>
        <taxon>Bamfordvirae</taxon>
        <taxon>Nucleocytoviricota</taxon>
        <taxon>Megaviricetes</taxon>
        <taxon>Pimascovirales</taxon>
        <taxon>Pimascovirales incertae sedis</taxon>
        <taxon>Ascoviridae</taxon>
        <taxon>Toursvirus</taxon>
        <taxon>Toursvirus dptv1a</taxon>
    </lineage>
</organism>